<keyword evidence="1" id="KW-0732">Signal</keyword>
<proteinExistence type="predicted"/>
<comment type="caution">
    <text evidence="2">The sequence shown here is derived from an EMBL/GenBank/DDBJ whole genome shotgun (WGS) entry which is preliminary data.</text>
</comment>
<keyword evidence="3" id="KW-1185">Reference proteome</keyword>
<dbReference type="AlphaFoldDB" id="A0A8H4J113"/>
<name>A0A8H4J113_9PEZI</name>
<accession>A0A8H4J113</accession>
<dbReference type="OrthoDB" id="10004862at2759"/>
<evidence type="ECO:0000256" key="1">
    <source>
        <dbReference type="SAM" id="SignalP"/>
    </source>
</evidence>
<feature type="signal peptide" evidence="1">
    <location>
        <begin position="1"/>
        <end position="25"/>
    </location>
</feature>
<evidence type="ECO:0000313" key="3">
    <source>
        <dbReference type="Proteomes" id="UP000572817"/>
    </source>
</evidence>
<evidence type="ECO:0000313" key="2">
    <source>
        <dbReference type="EMBL" id="KAF4310814.1"/>
    </source>
</evidence>
<reference evidence="2" key="1">
    <citation type="submission" date="2020-04" db="EMBL/GenBank/DDBJ databases">
        <title>Genome Assembly and Annotation of Botryosphaeria dothidea sdau 11-99, a Latent Pathogen of Apple Fruit Ring Rot in China.</title>
        <authorList>
            <person name="Yu C."/>
            <person name="Diao Y."/>
            <person name="Lu Q."/>
            <person name="Zhao J."/>
            <person name="Cui S."/>
            <person name="Peng C."/>
            <person name="He B."/>
            <person name="Liu H."/>
        </authorList>
    </citation>
    <scope>NUCLEOTIDE SEQUENCE [LARGE SCALE GENOMIC DNA]</scope>
    <source>
        <strain evidence="2">Sdau11-99</strain>
    </source>
</reference>
<sequence>MQASTALMTSISAIAIAAAPRSAAAADIEKRQACPVLACTNVASPRASGPSLLTISSSLLPAMSPLHGLVVVAPSKGRAVNWARVFERTCKHHDDGHMAKLIRAVKPAGVVSKPVDHLPEFRVKQHMFLLAAVAAIDLSSDVPMIGIQHFDLVRGAGYYSSNNNQINSISNSMWGAALQMTRIVHVLFRTLIDALAPDAGKPKYWRLNISKEIMKKVKEFIVCEKEVEVKMDDADEAARKAMIDAANEYIKVND</sequence>
<protein>
    <submittedName>
        <fullName evidence="2">Oxidoreductase AflY</fullName>
    </submittedName>
</protein>
<organism evidence="2 3">
    <name type="scientific">Botryosphaeria dothidea</name>
    <dbReference type="NCBI Taxonomy" id="55169"/>
    <lineage>
        <taxon>Eukaryota</taxon>
        <taxon>Fungi</taxon>
        <taxon>Dikarya</taxon>
        <taxon>Ascomycota</taxon>
        <taxon>Pezizomycotina</taxon>
        <taxon>Dothideomycetes</taxon>
        <taxon>Dothideomycetes incertae sedis</taxon>
        <taxon>Botryosphaeriales</taxon>
        <taxon>Botryosphaeriaceae</taxon>
        <taxon>Botryosphaeria</taxon>
    </lineage>
</organism>
<gene>
    <name evidence="2" type="ORF">GTA08_BOTSDO13648</name>
</gene>
<dbReference type="EMBL" id="WWBZ02000013">
    <property type="protein sequence ID" value="KAF4310814.1"/>
    <property type="molecule type" value="Genomic_DNA"/>
</dbReference>
<dbReference type="Proteomes" id="UP000572817">
    <property type="component" value="Unassembled WGS sequence"/>
</dbReference>
<feature type="chain" id="PRO_5034411949" evidence="1">
    <location>
        <begin position="26"/>
        <end position="254"/>
    </location>
</feature>